<dbReference type="SMART" id="SM00271">
    <property type="entry name" value="DnaJ"/>
    <property type="match status" value="1"/>
</dbReference>
<dbReference type="CDD" id="cd06257">
    <property type="entry name" value="DnaJ"/>
    <property type="match status" value="1"/>
</dbReference>
<sequence length="185" mass="20363">MTTAIATLRDAYRILGVGPRDDAATVRRAWLRLVRAYHPDMVRGDTGAANQRLAEINAAYDLVEANTQASGAEQASAAEAARQAEQARKAEAARWARAQAARRAEDARRAQEARRQEEAELARLRTKRAKDAARADLAYASRSARRATWSESDKVAARAAQIAFIAARRAYSDEQRLVRDTSVIA</sequence>
<dbReference type="Proteomes" id="UP000037178">
    <property type="component" value="Unassembled WGS sequence"/>
</dbReference>
<dbReference type="Pfam" id="PF00226">
    <property type="entry name" value="DnaJ"/>
    <property type="match status" value="1"/>
</dbReference>
<dbReference type="OrthoDB" id="9786294at2"/>
<dbReference type="PATRIC" id="fig|1675527.3.peg.2142"/>
<proteinExistence type="predicted"/>
<name>A0A0J9E5I3_9RHOB</name>
<dbReference type="AlphaFoldDB" id="A0A0J9E5I3"/>
<dbReference type="PRINTS" id="PR00625">
    <property type="entry name" value="JDOMAIN"/>
</dbReference>
<dbReference type="RefSeq" id="WP_082152518.1">
    <property type="nucleotide sequence ID" value="NZ_LFTY01000002.1"/>
</dbReference>
<evidence type="ECO:0000259" key="1">
    <source>
        <dbReference type="PROSITE" id="PS50076"/>
    </source>
</evidence>
<dbReference type="InterPro" id="IPR001623">
    <property type="entry name" value="DnaJ_domain"/>
</dbReference>
<dbReference type="Gene3D" id="1.10.287.110">
    <property type="entry name" value="DnaJ domain"/>
    <property type="match status" value="1"/>
</dbReference>
<gene>
    <name evidence="2" type="ORF">AIOL_002037</name>
</gene>
<evidence type="ECO:0000313" key="2">
    <source>
        <dbReference type="EMBL" id="KMW57079.1"/>
    </source>
</evidence>
<feature type="domain" description="J" evidence="1">
    <location>
        <begin position="10"/>
        <end position="68"/>
    </location>
</feature>
<dbReference type="PROSITE" id="PS50076">
    <property type="entry name" value="DNAJ_2"/>
    <property type="match status" value="1"/>
</dbReference>
<dbReference type="EMBL" id="LFTY01000002">
    <property type="protein sequence ID" value="KMW57079.1"/>
    <property type="molecule type" value="Genomic_DNA"/>
</dbReference>
<keyword evidence="3" id="KW-1185">Reference proteome</keyword>
<protein>
    <recommendedName>
        <fullName evidence="1">J domain-containing protein</fullName>
    </recommendedName>
</protein>
<organism evidence="2 3">
    <name type="scientific">Candidatus Rhodobacter oscarellae</name>
    <dbReference type="NCBI Taxonomy" id="1675527"/>
    <lineage>
        <taxon>Bacteria</taxon>
        <taxon>Pseudomonadati</taxon>
        <taxon>Pseudomonadota</taxon>
        <taxon>Alphaproteobacteria</taxon>
        <taxon>Rhodobacterales</taxon>
        <taxon>Rhodobacter group</taxon>
        <taxon>Rhodobacter</taxon>
    </lineage>
</organism>
<reference evidence="2 3" key="1">
    <citation type="submission" date="2015-06" db="EMBL/GenBank/DDBJ databases">
        <title>Draft genome sequence of an Alphaproteobacteria species associated to the Mediterranean sponge Oscarella lobularis.</title>
        <authorList>
            <person name="Jourda C."/>
            <person name="Santini S."/>
            <person name="Claverie J.-M."/>
        </authorList>
    </citation>
    <scope>NUCLEOTIDE SEQUENCE [LARGE SCALE GENOMIC DNA]</scope>
    <source>
        <strain evidence="2">IGS</strain>
    </source>
</reference>
<comment type="caution">
    <text evidence="2">The sequence shown here is derived from an EMBL/GenBank/DDBJ whole genome shotgun (WGS) entry which is preliminary data.</text>
</comment>
<accession>A0A0J9E5I3</accession>
<dbReference type="SUPFAM" id="SSF46565">
    <property type="entry name" value="Chaperone J-domain"/>
    <property type="match status" value="1"/>
</dbReference>
<dbReference type="InterPro" id="IPR036869">
    <property type="entry name" value="J_dom_sf"/>
</dbReference>
<evidence type="ECO:0000313" key="3">
    <source>
        <dbReference type="Proteomes" id="UP000037178"/>
    </source>
</evidence>
<dbReference type="STRING" id="1675527.AIOL_002037"/>